<organism evidence="10 11">
    <name type="scientific">Caerostris extrusa</name>
    <name type="common">Bark spider</name>
    <name type="synonym">Caerostris bankana</name>
    <dbReference type="NCBI Taxonomy" id="172846"/>
    <lineage>
        <taxon>Eukaryota</taxon>
        <taxon>Metazoa</taxon>
        <taxon>Ecdysozoa</taxon>
        <taxon>Arthropoda</taxon>
        <taxon>Chelicerata</taxon>
        <taxon>Arachnida</taxon>
        <taxon>Araneae</taxon>
        <taxon>Araneomorphae</taxon>
        <taxon>Entelegynae</taxon>
        <taxon>Araneoidea</taxon>
        <taxon>Araneidae</taxon>
        <taxon>Caerostris</taxon>
    </lineage>
</organism>
<dbReference type="SMART" id="SM00112">
    <property type="entry name" value="CA"/>
    <property type="match status" value="4"/>
</dbReference>
<dbReference type="CDD" id="cd11304">
    <property type="entry name" value="Cadherin_repeat"/>
    <property type="match status" value="5"/>
</dbReference>
<keyword evidence="5" id="KW-0130">Cell adhesion</keyword>
<dbReference type="GO" id="GO:0060429">
    <property type="term" value="P:epithelium development"/>
    <property type="evidence" value="ECO:0007669"/>
    <property type="project" value="UniProtKB-ARBA"/>
</dbReference>
<evidence type="ECO:0000256" key="7">
    <source>
        <dbReference type="ARBA" id="ARBA00023136"/>
    </source>
</evidence>
<dbReference type="InterPro" id="IPR020894">
    <property type="entry name" value="Cadherin_CS"/>
</dbReference>
<accession>A0AAV4ME70</accession>
<proteinExistence type="predicted"/>
<evidence type="ECO:0000256" key="8">
    <source>
        <dbReference type="PROSITE-ProRule" id="PRU00043"/>
    </source>
</evidence>
<evidence type="ECO:0000256" key="2">
    <source>
        <dbReference type="ARBA" id="ARBA00022692"/>
    </source>
</evidence>
<dbReference type="FunFam" id="2.60.40.60:FF:000020">
    <property type="entry name" value="Dachsous cadherin-related 1b"/>
    <property type="match status" value="1"/>
</dbReference>
<feature type="domain" description="Cadherin" evidence="9">
    <location>
        <begin position="446"/>
        <end position="519"/>
    </location>
</feature>
<keyword evidence="11" id="KW-1185">Reference proteome</keyword>
<keyword evidence="3" id="KW-0677">Repeat</keyword>
<evidence type="ECO:0000313" key="11">
    <source>
        <dbReference type="Proteomes" id="UP001054945"/>
    </source>
</evidence>
<dbReference type="Pfam" id="PF00028">
    <property type="entry name" value="Cadherin"/>
    <property type="match status" value="3"/>
</dbReference>
<gene>
    <name evidence="10" type="primary">FAT1</name>
    <name evidence="10" type="ORF">CEXT_248461</name>
</gene>
<evidence type="ECO:0000313" key="10">
    <source>
        <dbReference type="EMBL" id="GIX70309.1"/>
    </source>
</evidence>
<keyword evidence="2" id="KW-0812">Transmembrane</keyword>
<evidence type="ECO:0000256" key="4">
    <source>
        <dbReference type="ARBA" id="ARBA00022837"/>
    </source>
</evidence>
<evidence type="ECO:0000256" key="3">
    <source>
        <dbReference type="ARBA" id="ARBA00022737"/>
    </source>
</evidence>
<protein>
    <submittedName>
        <fullName evidence="10">Protocadherin Fat 1</fullName>
    </submittedName>
</protein>
<comment type="caution">
    <text evidence="10">The sequence shown here is derived from an EMBL/GenBank/DDBJ whole genome shotgun (WGS) entry which is preliminary data.</text>
</comment>
<keyword evidence="6" id="KW-1133">Transmembrane helix</keyword>
<dbReference type="SUPFAM" id="SSF49313">
    <property type="entry name" value="Cadherin-like"/>
    <property type="match status" value="5"/>
</dbReference>
<feature type="domain" description="Cadherin" evidence="9">
    <location>
        <begin position="228"/>
        <end position="330"/>
    </location>
</feature>
<dbReference type="PANTHER" id="PTHR24025:SF23">
    <property type="entry name" value="NEURAL-CADHERIN"/>
    <property type="match status" value="1"/>
</dbReference>
<dbReference type="GO" id="GO:0005886">
    <property type="term" value="C:plasma membrane"/>
    <property type="evidence" value="ECO:0007669"/>
    <property type="project" value="InterPro"/>
</dbReference>
<reference evidence="10 11" key="1">
    <citation type="submission" date="2021-06" db="EMBL/GenBank/DDBJ databases">
        <title>Caerostris extrusa draft genome.</title>
        <authorList>
            <person name="Kono N."/>
            <person name="Arakawa K."/>
        </authorList>
    </citation>
    <scope>NUCLEOTIDE SEQUENCE [LARGE SCALE GENOMIC DNA]</scope>
</reference>
<dbReference type="GO" id="GO:0005911">
    <property type="term" value="C:cell-cell junction"/>
    <property type="evidence" value="ECO:0007669"/>
    <property type="project" value="TreeGrafter"/>
</dbReference>
<evidence type="ECO:0000256" key="6">
    <source>
        <dbReference type="ARBA" id="ARBA00022989"/>
    </source>
</evidence>
<dbReference type="GO" id="GO:0007156">
    <property type="term" value="P:homophilic cell adhesion via plasma membrane adhesion molecules"/>
    <property type="evidence" value="ECO:0007669"/>
    <property type="project" value="InterPro"/>
</dbReference>
<feature type="domain" description="Cadherin" evidence="9">
    <location>
        <begin position="331"/>
        <end position="445"/>
    </location>
</feature>
<evidence type="ECO:0000259" key="9">
    <source>
        <dbReference type="PROSITE" id="PS50268"/>
    </source>
</evidence>
<dbReference type="Gene3D" id="2.60.40.60">
    <property type="entry name" value="Cadherins"/>
    <property type="match status" value="5"/>
</dbReference>
<dbReference type="PRINTS" id="PR00205">
    <property type="entry name" value="CADHERIN"/>
</dbReference>
<dbReference type="EMBL" id="BPLR01002129">
    <property type="protein sequence ID" value="GIX70309.1"/>
    <property type="molecule type" value="Genomic_DNA"/>
</dbReference>
<dbReference type="FunFam" id="2.60.40.60:FF:000026">
    <property type="entry name" value="FAT atypical cadherin 1"/>
    <property type="match status" value="1"/>
</dbReference>
<evidence type="ECO:0000256" key="1">
    <source>
        <dbReference type="ARBA" id="ARBA00004370"/>
    </source>
</evidence>
<dbReference type="PROSITE" id="PS00232">
    <property type="entry name" value="CADHERIN_1"/>
    <property type="match status" value="3"/>
</dbReference>
<dbReference type="InterPro" id="IPR015919">
    <property type="entry name" value="Cadherin-like_sf"/>
</dbReference>
<keyword evidence="4 8" id="KW-0106">Calcium</keyword>
<dbReference type="PANTHER" id="PTHR24025">
    <property type="entry name" value="DESMOGLEIN FAMILY MEMBER"/>
    <property type="match status" value="1"/>
</dbReference>
<dbReference type="GO" id="GO:0005509">
    <property type="term" value="F:calcium ion binding"/>
    <property type="evidence" value="ECO:0007669"/>
    <property type="project" value="UniProtKB-UniRule"/>
</dbReference>
<dbReference type="GO" id="GO:0009653">
    <property type="term" value="P:anatomical structure morphogenesis"/>
    <property type="evidence" value="ECO:0007669"/>
    <property type="project" value="UniProtKB-ARBA"/>
</dbReference>
<comment type="subcellular location">
    <subcellularLocation>
        <location evidence="1">Membrane</location>
    </subcellularLocation>
</comment>
<dbReference type="AlphaFoldDB" id="A0AAV4ME70"/>
<dbReference type="InterPro" id="IPR050971">
    <property type="entry name" value="Cadherin-domain_protein"/>
</dbReference>
<feature type="domain" description="Cadherin" evidence="9">
    <location>
        <begin position="5"/>
        <end position="114"/>
    </location>
</feature>
<sequence length="527" mass="58488">MFNIGETTGVIRSTDINDNAPFFIGLPYFVVVPVDSPVDYSVFKAKAMDYDSGLNGEIVFEIIEGYIYAVEDLDFETTPKYLLTLRATDAVSGIYSDVQVIIDVEDVNDNPPMFNKPSYNTTVSEAMPVGTSVLQVRATDRDTKATQHIQYHIVGNATFHFQIDSSDGTIYIKQLLDHEVLLRWPIYINLILRKSYILNVSVTDGVHSSYSSVYVNIQGANNHSPHFSHNVYPVALPENASAGKLITTVLAIDEDIGNYGQFTYSIETKEYRKYFKINSETGEVYTQVPIDREENELYQMVVSAVDAGGRCGYATVRVTITDENDNMPQFSVSEYTVTIPVNMTVGTTILKLTIGTIISDVNASCSRPLTYSLTSAPKGSKAELYLSKFSINKHGSLMLLSEVDREVQSVYNLNIRASTIDLPIRVSCVDVTIIVVDANDNYPQFELDVYSISVAENIEPGATILKVVATDADTSNNGLLSYHFGADADNVVNIFQLDPISGWLTTMISLDRKMYRLTISLLLHLIL</sequence>
<dbReference type="InterPro" id="IPR002126">
    <property type="entry name" value="Cadherin-like_dom"/>
</dbReference>
<keyword evidence="7" id="KW-0472">Membrane</keyword>
<dbReference type="Proteomes" id="UP001054945">
    <property type="component" value="Unassembled WGS sequence"/>
</dbReference>
<dbReference type="PROSITE" id="PS50268">
    <property type="entry name" value="CADHERIN_2"/>
    <property type="match status" value="5"/>
</dbReference>
<evidence type="ECO:0000256" key="5">
    <source>
        <dbReference type="ARBA" id="ARBA00022889"/>
    </source>
</evidence>
<feature type="domain" description="Cadherin" evidence="9">
    <location>
        <begin position="115"/>
        <end position="227"/>
    </location>
</feature>
<name>A0AAV4ME70_CAEEX</name>